<reference evidence="1" key="1">
    <citation type="journal article" date="2006" name="Appl. Environ. Microbiol.">
        <title>Comparative genomics of DNA fragments from six Antarctic marine planktonic bacteria.</title>
        <authorList>
            <person name="Grzymski J.J."/>
            <person name="Carter B.J."/>
            <person name="DeLong E.F."/>
            <person name="Feldman R.A."/>
            <person name="Ghadiri A."/>
            <person name="Murray A.E."/>
        </authorList>
    </citation>
    <scope>NUCLEOTIDE SEQUENCE</scope>
</reference>
<accession>Q2PYA5</accession>
<dbReference type="InterPro" id="IPR000415">
    <property type="entry name" value="Nitroreductase-like"/>
</dbReference>
<dbReference type="GO" id="GO:0016491">
    <property type="term" value="F:oxidoreductase activity"/>
    <property type="evidence" value="ECO:0007669"/>
    <property type="project" value="InterPro"/>
</dbReference>
<name>Q2PYA5_9BACT</name>
<dbReference type="Gene3D" id="3.40.109.10">
    <property type="entry name" value="NADH Oxidase"/>
    <property type="match status" value="1"/>
</dbReference>
<protein>
    <submittedName>
        <fullName evidence="1">Uncharacterized protein</fullName>
    </submittedName>
</protein>
<sequence>MRFTKQEVSDDPWGLAIPSVKIETLNATGIMTRKKMLEKRTIPYNSSLNVDTDASPAFLWLTIPKNDRFAQIETAKARVRLHLKATELGLGFHPRNQRFRSVLQCQDTMK</sequence>
<proteinExistence type="predicted"/>
<dbReference type="EMBL" id="DQ295239">
    <property type="protein sequence ID" value="ABC25322.1"/>
    <property type="molecule type" value="Genomic_DNA"/>
</dbReference>
<dbReference type="AlphaFoldDB" id="Q2PYA5"/>
<organism evidence="1">
    <name type="scientific">uncultured marine bacterium Ant24C4</name>
    <dbReference type="NCBI Taxonomy" id="360425"/>
    <lineage>
        <taxon>Bacteria</taxon>
        <taxon>environmental samples</taxon>
    </lineage>
</organism>
<evidence type="ECO:0000313" key="1">
    <source>
        <dbReference type="EMBL" id="ABC25322.1"/>
    </source>
</evidence>